<comment type="caution">
    <text evidence="1">The sequence shown here is derived from an EMBL/GenBank/DDBJ whole genome shotgun (WGS) entry which is preliminary data.</text>
</comment>
<name>A0A0F9EYD8_9ZZZZ</name>
<organism evidence="1">
    <name type="scientific">marine sediment metagenome</name>
    <dbReference type="NCBI Taxonomy" id="412755"/>
    <lineage>
        <taxon>unclassified sequences</taxon>
        <taxon>metagenomes</taxon>
        <taxon>ecological metagenomes</taxon>
    </lineage>
</organism>
<protein>
    <submittedName>
        <fullName evidence="1">Uncharacterized protein</fullName>
    </submittedName>
</protein>
<accession>A0A0F9EYD8</accession>
<dbReference type="AlphaFoldDB" id="A0A0F9EYD8"/>
<proteinExistence type="predicted"/>
<dbReference type="EMBL" id="LAZR01032746">
    <property type="protein sequence ID" value="KKL50025.1"/>
    <property type="molecule type" value="Genomic_DNA"/>
</dbReference>
<evidence type="ECO:0000313" key="1">
    <source>
        <dbReference type="EMBL" id="KKL50025.1"/>
    </source>
</evidence>
<feature type="non-terminal residue" evidence="1">
    <location>
        <position position="43"/>
    </location>
</feature>
<gene>
    <name evidence="1" type="ORF">LCGC14_2309600</name>
</gene>
<sequence>MTAPQKTPSPLEALEKAQDYLAEQDLVSTFADPDPTRLRETIG</sequence>
<reference evidence="1" key="1">
    <citation type="journal article" date="2015" name="Nature">
        <title>Complex archaea that bridge the gap between prokaryotes and eukaryotes.</title>
        <authorList>
            <person name="Spang A."/>
            <person name="Saw J.H."/>
            <person name="Jorgensen S.L."/>
            <person name="Zaremba-Niedzwiedzka K."/>
            <person name="Martijn J."/>
            <person name="Lind A.E."/>
            <person name="van Eijk R."/>
            <person name="Schleper C."/>
            <person name="Guy L."/>
            <person name="Ettema T.J."/>
        </authorList>
    </citation>
    <scope>NUCLEOTIDE SEQUENCE</scope>
</reference>